<gene>
    <name evidence="1" type="ORF">Q8A49_16300</name>
</gene>
<comment type="caution">
    <text evidence="1">The sequence shown here is derived from an EMBL/GenBank/DDBJ whole genome shotgun (WGS) entry which is preliminary data.</text>
</comment>
<reference evidence="1 2" key="1">
    <citation type="submission" date="2023-07" db="EMBL/GenBank/DDBJ databases">
        <authorList>
            <person name="Girao M."/>
            <person name="Carvalho M.F."/>
        </authorList>
    </citation>
    <scope>NUCLEOTIDE SEQUENCE [LARGE SCALE GENOMIC DNA]</scope>
    <source>
        <strain evidence="1 2">66/93</strain>
    </source>
</reference>
<evidence type="ECO:0000313" key="1">
    <source>
        <dbReference type="EMBL" id="MEE2052063.1"/>
    </source>
</evidence>
<sequence>MRLVWEHRTFTTHQLAALFFDSYSTAKQRLASLYRLRALDRFRPWTPTGSAPWHYVLDAPGAELLAARQGTTVRELGYRRDRALALAYRASLNHTVGTNDVFVALAAHTRRHTTRLRWQTAAECEARWGDIVRPDAAGTWTEDGRTTSFYLEYDTGAEPLRRLAEKLDAYAELRRVTSHRGVVLLWVPTTARERNLRTRIPRAPVAAATAVHGSHPADAVWALFNDPSGQRFRLSELTPGEAVVQPPLPGWEEDGDG</sequence>
<protein>
    <submittedName>
        <fullName evidence="1">Replication-relaxation family protein</fullName>
    </submittedName>
</protein>
<organism evidence="1 2">
    <name type="scientific">Nocardiopsis tropica</name>
    <dbReference type="NCBI Taxonomy" id="109330"/>
    <lineage>
        <taxon>Bacteria</taxon>
        <taxon>Bacillati</taxon>
        <taxon>Actinomycetota</taxon>
        <taxon>Actinomycetes</taxon>
        <taxon>Streptosporangiales</taxon>
        <taxon>Nocardiopsidaceae</taxon>
        <taxon>Nocardiopsis</taxon>
    </lineage>
</organism>
<dbReference type="InterPro" id="IPR025855">
    <property type="entry name" value="Replic_Relax"/>
</dbReference>
<dbReference type="Proteomes" id="UP001348641">
    <property type="component" value="Unassembled WGS sequence"/>
</dbReference>
<dbReference type="Pfam" id="PF13814">
    <property type="entry name" value="Replic_Relax"/>
    <property type="match status" value="1"/>
</dbReference>
<evidence type="ECO:0000313" key="2">
    <source>
        <dbReference type="Proteomes" id="UP001348641"/>
    </source>
</evidence>
<name>A0ABU7KRZ8_9ACTN</name>
<accession>A0ABU7KRZ8</accession>
<proteinExistence type="predicted"/>
<dbReference type="RefSeq" id="WP_268743327.1">
    <property type="nucleotide sequence ID" value="NZ_JAUUCC010000039.1"/>
</dbReference>
<dbReference type="EMBL" id="JAUUCC010000039">
    <property type="protein sequence ID" value="MEE2052063.1"/>
    <property type="molecule type" value="Genomic_DNA"/>
</dbReference>